<dbReference type="Pfam" id="PF00114">
    <property type="entry name" value="Pilin"/>
    <property type="match status" value="1"/>
</dbReference>
<comment type="subcellular location">
    <subcellularLocation>
        <location evidence="1">Membrane</location>
        <topology evidence="1">Single-pass membrane protein</topology>
    </subcellularLocation>
</comment>
<dbReference type="GO" id="GO:0009289">
    <property type="term" value="C:pilus"/>
    <property type="evidence" value="ECO:0007669"/>
    <property type="project" value="InterPro"/>
</dbReference>
<comment type="similarity">
    <text evidence="2">Belongs to the N-Me-Phe pilin family.</text>
</comment>
<gene>
    <name evidence="3" type="primary">fimA_1</name>
    <name evidence="3" type="ORF">NCTC13337_00330</name>
</gene>
<evidence type="ECO:0000313" key="4">
    <source>
        <dbReference type="Proteomes" id="UP000254601"/>
    </source>
</evidence>
<evidence type="ECO:0000256" key="1">
    <source>
        <dbReference type="ARBA" id="ARBA00004167"/>
    </source>
</evidence>
<dbReference type="EMBL" id="UHIC01000001">
    <property type="protein sequence ID" value="SUO93637.1"/>
    <property type="molecule type" value="Genomic_DNA"/>
</dbReference>
<protein>
    <submittedName>
        <fullName evidence="3">Two subunits pilin</fullName>
    </submittedName>
</protein>
<accession>A0A380MQQ1</accession>
<dbReference type="Proteomes" id="UP000254601">
    <property type="component" value="Unassembled WGS sequence"/>
</dbReference>
<name>A0A380MQQ1_9GAMM</name>
<reference evidence="3 4" key="1">
    <citation type="submission" date="2018-06" db="EMBL/GenBank/DDBJ databases">
        <authorList>
            <consortium name="Pathogen Informatics"/>
            <person name="Doyle S."/>
        </authorList>
    </citation>
    <scope>NUCLEOTIDE SEQUENCE [LARGE SCALE GENOMIC DNA]</scope>
    <source>
        <strain evidence="3 4">NCTC13337</strain>
    </source>
</reference>
<dbReference type="SUPFAM" id="SSF54523">
    <property type="entry name" value="Pili subunits"/>
    <property type="match status" value="1"/>
</dbReference>
<dbReference type="OrthoDB" id="115249at2"/>
<proteinExistence type="inferred from homology"/>
<evidence type="ECO:0000256" key="2">
    <source>
        <dbReference type="ARBA" id="ARBA00005233"/>
    </source>
</evidence>
<dbReference type="InterPro" id="IPR001082">
    <property type="entry name" value="Pilin"/>
</dbReference>
<evidence type="ECO:0000313" key="3">
    <source>
        <dbReference type="EMBL" id="SUO93637.1"/>
    </source>
</evidence>
<dbReference type="GO" id="GO:0016020">
    <property type="term" value="C:membrane"/>
    <property type="evidence" value="ECO:0007669"/>
    <property type="project" value="UniProtKB-SubCell"/>
</dbReference>
<dbReference type="Gene3D" id="3.30.700.10">
    <property type="entry name" value="Glycoprotein, Type 4 Pilin"/>
    <property type="match status" value="1"/>
</dbReference>
<keyword evidence="4" id="KW-1185">Reference proteome</keyword>
<dbReference type="InterPro" id="IPR045584">
    <property type="entry name" value="Pilin-like"/>
</dbReference>
<sequence length="116" mass="11702">MGEAGNLKTVVETCTLDGKKEVGADDGKCQIGATGSSILNGAAQDGTTIETGTGVPQVTLPQNAGDTGTIVATFGNKAATKIDAQTLTWTRSADGTWTCKTSVDVKFAPAGCPHSN</sequence>
<organism evidence="3 4">
    <name type="scientific">Suttonella ornithocola</name>
    <dbReference type="NCBI Taxonomy" id="279832"/>
    <lineage>
        <taxon>Bacteria</taxon>
        <taxon>Pseudomonadati</taxon>
        <taxon>Pseudomonadota</taxon>
        <taxon>Gammaproteobacteria</taxon>
        <taxon>Cardiobacteriales</taxon>
        <taxon>Cardiobacteriaceae</taxon>
        <taxon>Suttonella</taxon>
    </lineage>
</organism>
<dbReference type="AlphaFoldDB" id="A0A380MQQ1"/>
<dbReference type="GO" id="GO:0007155">
    <property type="term" value="P:cell adhesion"/>
    <property type="evidence" value="ECO:0007669"/>
    <property type="project" value="InterPro"/>
</dbReference>